<dbReference type="Gramene" id="PRQ27029">
    <property type="protein sequence ID" value="PRQ27029"/>
    <property type="gene ID" value="RchiOBHm_Chr6g0300981"/>
</dbReference>
<comment type="caution">
    <text evidence="2">The sequence shown here is derived from an EMBL/GenBank/DDBJ whole genome shotgun (WGS) entry which is preliminary data.</text>
</comment>
<protein>
    <submittedName>
        <fullName evidence="2">Uncharacterized protein</fullName>
    </submittedName>
</protein>
<keyword evidence="1" id="KW-0812">Transmembrane</keyword>
<feature type="transmembrane region" description="Helical" evidence="1">
    <location>
        <begin position="20"/>
        <end position="41"/>
    </location>
</feature>
<keyword evidence="3" id="KW-1185">Reference proteome</keyword>
<reference evidence="2 3" key="1">
    <citation type="journal article" date="2018" name="Nat. Genet.">
        <title>The Rosa genome provides new insights in the design of modern roses.</title>
        <authorList>
            <person name="Bendahmane M."/>
        </authorList>
    </citation>
    <scope>NUCLEOTIDE SEQUENCE [LARGE SCALE GENOMIC DNA]</scope>
    <source>
        <strain evidence="3">cv. Old Blush</strain>
    </source>
</reference>
<name>A0A2P6PYP4_ROSCH</name>
<evidence type="ECO:0000313" key="2">
    <source>
        <dbReference type="EMBL" id="PRQ27029.1"/>
    </source>
</evidence>
<gene>
    <name evidence="2" type="ORF">RchiOBHm_Chr6g0300981</name>
</gene>
<evidence type="ECO:0000313" key="3">
    <source>
        <dbReference type="Proteomes" id="UP000238479"/>
    </source>
</evidence>
<evidence type="ECO:0000256" key="1">
    <source>
        <dbReference type="SAM" id="Phobius"/>
    </source>
</evidence>
<dbReference type="EMBL" id="PDCK01000044">
    <property type="protein sequence ID" value="PRQ27029.1"/>
    <property type="molecule type" value="Genomic_DNA"/>
</dbReference>
<keyword evidence="1" id="KW-0472">Membrane</keyword>
<keyword evidence="1" id="KW-1133">Transmembrane helix</keyword>
<accession>A0A2P6PYP4</accession>
<organism evidence="2 3">
    <name type="scientific">Rosa chinensis</name>
    <name type="common">China rose</name>
    <dbReference type="NCBI Taxonomy" id="74649"/>
    <lineage>
        <taxon>Eukaryota</taxon>
        <taxon>Viridiplantae</taxon>
        <taxon>Streptophyta</taxon>
        <taxon>Embryophyta</taxon>
        <taxon>Tracheophyta</taxon>
        <taxon>Spermatophyta</taxon>
        <taxon>Magnoliopsida</taxon>
        <taxon>eudicotyledons</taxon>
        <taxon>Gunneridae</taxon>
        <taxon>Pentapetalae</taxon>
        <taxon>rosids</taxon>
        <taxon>fabids</taxon>
        <taxon>Rosales</taxon>
        <taxon>Rosaceae</taxon>
        <taxon>Rosoideae</taxon>
        <taxon>Rosoideae incertae sedis</taxon>
        <taxon>Rosa</taxon>
    </lineage>
</organism>
<proteinExistence type="predicted"/>
<dbReference type="AlphaFoldDB" id="A0A2P6PYP4"/>
<dbReference type="Proteomes" id="UP000238479">
    <property type="component" value="Chromosome 6"/>
</dbReference>
<sequence>MVVAKSCFNHVILKMMEPWSLYPAMLLISSLWYKLCLRVILPSLHQFSRSTNPVIVDTLT</sequence>